<organism evidence="1 2">
    <name type="scientific">Vibrio nereis</name>
    <dbReference type="NCBI Taxonomy" id="693"/>
    <lineage>
        <taxon>Bacteria</taxon>
        <taxon>Pseudomonadati</taxon>
        <taxon>Pseudomonadota</taxon>
        <taxon>Gammaproteobacteria</taxon>
        <taxon>Vibrionales</taxon>
        <taxon>Vibrionaceae</taxon>
        <taxon>Vibrio</taxon>
    </lineage>
</organism>
<dbReference type="AlphaFoldDB" id="A0A0M0HR06"/>
<accession>A0A0M0HR06</accession>
<evidence type="ECO:0000313" key="1">
    <source>
        <dbReference type="EMBL" id="KOO04476.1"/>
    </source>
</evidence>
<sequence>MSLVKVVYDHRAGGEEFITHEKEVRLHRELCEIIDAYPWAEEMEAFDKYGVGGGLYFALGDDSVYACYQFVPVDINAGILSLDVVLKPGFLNMFGRKSASQYFNIVSIPEAKSKLKDLFEHTIESLYEKHKH</sequence>
<dbReference type="Proteomes" id="UP000037515">
    <property type="component" value="Unassembled WGS sequence"/>
</dbReference>
<keyword evidence="2" id="KW-1185">Reference proteome</keyword>
<dbReference type="RefSeq" id="WP_053394888.1">
    <property type="nucleotide sequence ID" value="NZ_LHPJ01000005.1"/>
</dbReference>
<evidence type="ECO:0000313" key="2">
    <source>
        <dbReference type="Proteomes" id="UP000037515"/>
    </source>
</evidence>
<proteinExistence type="predicted"/>
<dbReference type="OrthoDB" id="5901311at2"/>
<comment type="caution">
    <text evidence="1">The sequence shown here is derived from an EMBL/GenBank/DDBJ whole genome shotgun (WGS) entry which is preliminary data.</text>
</comment>
<reference evidence="2" key="1">
    <citation type="submission" date="2015-08" db="EMBL/GenBank/DDBJ databases">
        <title>Vibrio galatheae sp. nov., a novel member of the Vibrionaceae family isolated from the Solomon Islands.</title>
        <authorList>
            <person name="Giubergia S."/>
            <person name="Machado H."/>
            <person name="Mateiu R.V."/>
            <person name="Gram L."/>
        </authorList>
    </citation>
    <scope>NUCLEOTIDE SEQUENCE [LARGE SCALE GENOMIC DNA]</scope>
    <source>
        <strain evidence="2">DSM 19584</strain>
    </source>
</reference>
<name>A0A0M0HR06_VIBNE</name>
<dbReference type="EMBL" id="LHPJ01000005">
    <property type="protein sequence ID" value="KOO04476.1"/>
    <property type="molecule type" value="Genomic_DNA"/>
</dbReference>
<gene>
    <name evidence="1" type="ORF">AKJ17_06100</name>
</gene>
<dbReference type="PATRIC" id="fig|693.5.peg.1244"/>
<dbReference type="STRING" id="693.AKJ17_06100"/>
<protein>
    <submittedName>
        <fullName evidence="1">Uncharacterized protein</fullName>
    </submittedName>
</protein>